<evidence type="ECO:0000313" key="3">
    <source>
        <dbReference type="Proteomes" id="UP001499947"/>
    </source>
</evidence>
<accession>A0ABP4UK12</accession>
<name>A0ABP4UK12_9ACTN</name>
<keyword evidence="3" id="KW-1185">Reference proteome</keyword>
<dbReference type="EMBL" id="BAAALR010000061">
    <property type="protein sequence ID" value="GAA1706824.1"/>
    <property type="molecule type" value="Genomic_DNA"/>
</dbReference>
<sequence>MTHILVVGGAGAMGRHVIQRLLNTTGASITVPTRTPESAHAVGLAASAPGRVELVRFDPAALDALVGNADRVFANTDFFATGAPWASTGKVRICWPPQPDGRVAWPRRTGWMGV</sequence>
<dbReference type="RefSeq" id="WP_211122911.1">
    <property type="nucleotide sequence ID" value="NZ_BAAALR010000061.1"/>
</dbReference>
<comment type="caution">
    <text evidence="2">The sequence shown here is derived from an EMBL/GenBank/DDBJ whole genome shotgun (WGS) entry which is preliminary data.</text>
</comment>
<proteinExistence type="predicted"/>
<reference evidence="3" key="1">
    <citation type="journal article" date="2019" name="Int. J. Syst. Evol. Microbiol.">
        <title>The Global Catalogue of Microorganisms (GCM) 10K type strain sequencing project: providing services to taxonomists for standard genome sequencing and annotation.</title>
        <authorList>
            <consortium name="The Broad Institute Genomics Platform"/>
            <consortium name="The Broad Institute Genome Sequencing Center for Infectious Disease"/>
            <person name="Wu L."/>
            <person name="Ma J."/>
        </authorList>
    </citation>
    <scope>NUCLEOTIDE SEQUENCE [LARGE SCALE GENOMIC DNA]</scope>
    <source>
        <strain evidence="3">JCM 13244</strain>
    </source>
</reference>
<dbReference type="Proteomes" id="UP001499947">
    <property type="component" value="Unassembled WGS sequence"/>
</dbReference>
<feature type="domain" description="NAD-dependent epimerase/dehydratase" evidence="1">
    <location>
        <begin position="4"/>
        <end position="64"/>
    </location>
</feature>
<dbReference type="SUPFAM" id="SSF51735">
    <property type="entry name" value="NAD(P)-binding Rossmann-fold domains"/>
    <property type="match status" value="1"/>
</dbReference>
<dbReference type="Pfam" id="PF01370">
    <property type="entry name" value="Epimerase"/>
    <property type="match status" value="1"/>
</dbReference>
<organism evidence="2 3">
    <name type="scientific">Streptomyces yatensis</name>
    <dbReference type="NCBI Taxonomy" id="155177"/>
    <lineage>
        <taxon>Bacteria</taxon>
        <taxon>Bacillati</taxon>
        <taxon>Actinomycetota</taxon>
        <taxon>Actinomycetes</taxon>
        <taxon>Kitasatosporales</taxon>
        <taxon>Streptomycetaceae</taxon>
        <taxon>Streptomyces</taxon>
        <taxon>Streptomyces violaceusniger group</taxon>
    </lineage>
</organism>
<evidence type="ECO:0000313" key="2">
    <source>
        <dbReference type="EMBL" id="GAA1706824.1"/>
    </source>
</evidence>
<dbReference type="InterPro" id="IPR001509">
    <property type="entry name" value="Epimerase_deHydtase"/>
</dbReference>
<evidence type="ECO:0000259" key="1">
    <source>
        <dbReference type="Pfam" id="PF01370"/>
    </source>
</evidence>
<gene>
    <name evidence="2" type="ORF">GCM10009680_54450</name>
</gene>
<dbReference type="InterPro" id="IPR036291">
    <property type="entry name" value="NAD(P)-bd_dom_sf"/>
</dbReference>
<protein>
    <recommendedName>
        <fullName evidence="1">NAD-dependent epimerase/dehydratase domain-containing protein</fullName>
    </recommendedName>
</protein>
<dbReference type="Gene3D" id="3.40.50.720">
    <property type="entry name" value="NAD(P)-binding Rossmann-like Domain"/>
    <property type="match status" value="1"/>
</dbReference>